<evidence type="ECO:0000256" key="9">
    <source>
        <dbReference type="ARBA" id="ARBA00023146"/>
    </source>
</evidence>
<dbReference type="PANTHER" id="PTHR10947">
    <property type="entry name" value="PHENYLALANYL-TRNA SYNTHETASE BETA CHAIN AND LEUCINE-RICH REPEAT-CONTAINING PROTEIN 47"/>
    <property type="match status" value="1"/>
</dbReference>
<reference evidence="12" key="1">
    <citation type="journal article" date="2019" name="Mol. Phylogenet. Evol.">
        <title>Morphological evolution and classification of the red algal order Ceramiales inferred using plastid phylogenomics.</title>
        <authorList>
            <person name="Diaz-Tapia P."/>
            <person name="Pasella M.M."/>
            <person name="Verbruggen H."/>
            <person name="Maggs C.A."/>
        </authorList>
    </citation>
    <scope>NUCLEOTIDE SEQUENCE</scope>
    <source>
        <strain evidence="12">HV05337</strain>
    </source>
</reference>
<dbReference type="EC" id="6.1.1.20" evidence="2"/>
<keyword evidence="5" id="KW-0547">Nucleotide-binding</keyword>
<evidence type="ECO:0000256" key="3">
    <source>
        <dbReference type="ARBA" id="ARBA00022598"/>
    </source>
</evidence>
<keyword evidence="9" id="KW-0030">Aminoacyl-tRNA synthetase</keyword>
<evidence type="ECO:0000256" key="2">
    <source>
        <dbReference type="ARBA" id="ARBA00012814"/>
    </source>
</evidence>
<dbReference type="Gene3D" id="3.30.930.10">
    <property type="entry name" value="Bira Bifunctional Protein, Domain 2"/>
    <property type="match status" value="1"/>
</dbReference>
<dbReference type="PROSITE" id="PS51483">
    <property type="entry name" value="B5"/>
    <property type="match status" value="1"/>
</dbReference>
<evidence type="ECO:0000256" key="5">
    <source>
        <dbReference type="ARBA" id="ARBA00022741"/>
    </source>
</evidence>
<comment type="cofactor">
    <cofactor evidence="1">
        <name>Mg(2+)</name>
        <dbReference type="ChEBI" id="CHEBI:18420"/>
    </cofactor>
</comment>
<evidence type="ECO:0000259" key="10">
    <source>
        <dbReference type="PROSITE" id="PS51447"/>
    </source>
</evidence>
<dbReference type="Pfam" id="PF03147">
    <property type="entry name" value="FDX-ACB"/>
    <property type="match status" value="1"/>
</dbReference>
<proteinExistence type="predicted"/>
<dbReference type="AlphaFoldDB" id="A0A4D6WW26"/>
<evidence type="ECO:0000259" key="11">
    <source>
        <dbReference type="PROSITE" id="PS51483"/>
    </source>
</evidence>
<dbReference type="SUPFAM" id="SSF56037">
    <property type="entry name" value="PheT/TilS domain"/>
    <property type="match status" value="1"/>
</dbReference>
<keyword evidence="8" id="KW-0648">Protein biosynthesis</keyword>
<dbReference type="InterPro" id="IPR045060">
    <property type="entry name" value="Phe-tRNA-ligase_IIc_bsu"/>
</dbReference>
<dbReference type="GO" id="GO:0005524">
    <property type="term" value="F:ATP binding"/>
    <property type="evidence" value="ECO:0007669"/>
    <property type="project" value="UniProtKB-KW"/>
</dbReference>
<geneLocation type="plastid" evidence="12"/>
<dbReference type="InterPro" id="IPR005146">
    <property type="entry name" value="B3/B4_tRNA-bd"/>
</dbReference>
<dbReference type="Gene3D" id="3.30.70.380">
    <property type="entry name" value="Ferrodoxin-fold anticodon-binding domain"/>
    <property type="match status" value="1"/>
</dbReference>
<dbReference type="InterPro" id="IPR009061">
    <property type="entry name" value="DNA-bd_dom_put_sf"/>
</dbReference>
<dbReference type="InterPro" id="IPR041616">
    <property type="entry name" value="PheRS_beta_core"/>
</dbReference>
<dbReference type="SUPFAM" id="SSF55681">
    <property type="entry name" value="Class II aaRS and biotin synthetases"/>
    <property type="match status" value="1"/>
</dbReference>
<dbReference type="InterPro" id="IPR045864">
    <property type="entry name" value="aa-tRNA-synth_II/BPL/LPL"/>
</dbReference>
<dbReference type="EMBL" id="MK814681">
    <property type="protein sequence ID" value="QCI07302.1"/>
    <property type="molecule type" value="Genomic_DNA"/>
</dbReference>
<dbReference type="InterPro" id="IPR005121">
    <property type="entry name" value="Fdx_antiC-bd"/>
</dbReference>
<dbReference type="InterPro" id="IPR036690">
    <property type="entry name" value="Fdx_antiC-bd_sf"/>
</dbReference>
<dbReference type="PANTHER" id="PTHR10947:SF0">
    <property type="entry name" value="PHENYLALANINE--TRNA LIGASE BETA SUBUNIT"/>
    <property type="match status" value="1"/>
</dbReference>
<dbReference type="PROSITE" id="PS51447">
    <property type="entry name" value="FDX_ACB"/>
    <property type="match status" value="1"/>
</dbReference>
<organism evidence="12">
    <name type="scientific">Leiomenia cribrosa</name>
    <dbReference type="NCBI Taxonomy" id="217483"/>
    <lineage>
        <taxon>Eukaryota</taxon>
        <taxon>Rhodophyta</taxon>
        <taxon>Florideophyceae</taxon>
        <taxon>Rhodymeniophycidae</taxon>
        <taxon>Gigartinales</taxon>
        <taxon>Kallymeniaceae</taxon>
        <taxon>Leiomenia</taxon>
    </lineage>
</organism>
<protein>
    <recommendedName>
        <fullName evidence="2">phenylalanine--tRNA ligase</fullName>
        <ecNumber evidence="2">6.1.1.20</ecNumber>
    </recommendedName>
</protein>
<feature type="domain" description="B5" evidence="11">
    <location>
        <begin position="278"/>
        <end position="356"/>
    </location>
</feature>
<dbReference type="Gene3D" id="3.30.56.10">
    <property type="match status" value="2"/>
</dbReference>
<dbReference type="Pfam" id="PF03484">
    <property type="entry name" value="B5"/>
    <property type="match status" value="1"/>
</dbReference>
<dbReference type="InterPro" id="IPR020825">
    <property type="entry name" value="Phe-tRNA_synthase-like_B3/B4"/>
</dbReference>
<evidence type="ECO:0000256" key="1">
    <source>
        <dbReference type="ARBA" id="ARBA00001946"/>
    </source>
</evidence>
<evidence type="ECO:0000256" key="7">
    <source>
        <dbReference type="ARBA" id="ARBA00022842"/>
    </source>
</evidence>
<keyword evidence="3 12" id="KW-0436">Ligase</keyword>
<dbReference type="GO" id="GO:0009328">
    <property type="term" value="C:phenylalanine-tRNA ligase complex"/>
    <property type="evidence" value="ECO:0007669"/>
    <property type="project" value="TreeGrafter"/>
</dbReference>
<keyword evidence="7" id="KW-0460">Magnesium</keyword>
<keyword evidence="6" id="KW-0067">ATP-binding</keyword>
<evidence type="ECO:0000313" key="12">
    <source>
        <dbReference type="EMBL" id="QCI07302.1"/>
    </source>
</evidence>
<reference evidence="12" key="2">
    <citation type="submission" date="2019-04" db="EMBL/GenBank/DDBJ databases">
        <authorList>
            <person name="Pasella M."/>
        </authorList>
    </citation>
    <scope>NUCLEOTIDE SEQUENCE</scope>
    <source>
        <strain evidence="12">HV05337</strain>
    </source>
</reference>
<dbReference type="SUPFAM" id="SSF54991">
    <property type="entry name" value="Anticodon-binding domain of PheRS"/>
    <property type="match status" value="1"/>
</dbReference>
<gene>
    <name evidence="12" type="primary">syfB</name>
</gene>
<keyword evidence="12" id="KW-0934">Plastid</keyword>
<evidence type="ECO:0000256" key="8">
    <source>
        <dbReference type="ARBA" id="ARBA00022917"/>
    </source>
</evidence>
<keyword evidence="4" id="KW-0479">Metal-binding</keyword>
<evidence type="ECO:0000256" key="6">
    <source>
        <dbReference type="ARBA" id="ARBA00022840"/>
    </source>
</evidence>
<dbReference type="GO" id="GO:0006432">
    <property type="term" value="P:phenylalanyl-tRNA aminoacylation"/>
    <property type="evidence" value="ECO:0007669"/>
    <property type="project" value="InterPro"/>
</dbReference>
<evidence type="ECO:0000256" key="4">
    <source>
        <dbReference type="ARBA" id="ARBA00022723"/>
    </source>
</evidence>
<dbReference type="SMART" id="SM00873">
    <property type="entry name" value="B3_4"/>
    <property type="match status" value="1"/>
</dbReference>
<accession>A0A4D6WW26</accession>
<dbReference type="GO" id="GO:0004826">
    <property type="term" value="F:phenylalanine-tRNA ligase activity"/>
    <property type="evidence" value="ECO:0007669"/>
    <property type="project" value="UniProtKB-EC"/>
</dbReference>
<dbReference type="SMART" id="SM00896">
    <property type="entry name" value="FDX-ACB"/>
    <property type="match status" value="1"/>
</dbReference>
<dbReference type="GO" id="GO:0003723">
    <property type="term" value="F:RNA binding"/>
    <property type="evidence" value="ECO:0007669"/>
    <property type="project" value="InterPro"/>
</dbReference>
<sequence length="680" mass="79927">MAGFEIETIIDQPQIQDKTIDINITANRSDSTCIVGLAREISSILNCKLLNNNIYQEKYLNQNICTPIYNLPKNNIISDSIIDIRYNTINNLKQKTSPLWLKKRLQGCGIKPQNIVNDLVNYINIKWGQNIEAFDLDKIAKNTLQDKKSNQLEFEELNTKEKILELLGFHNSYLLSNVSILKYNNQALSILGIESNYNFYCDTTTSSIIIINKIYKPAYIHNIISKNNVKTEISTKHLKGIIRTDFLNAYEEIINLFVNLNPESILGPITQYSEKPYIKEKTINIHENEIYNILGKTKSINQEEIINILTSLNFKPQYKNCIFSLRIPEYRDRDINRPIDIIEEISRIHGFQKFVDKIPKNNKQGKISNTIILIKKIRYILKNIGLHEVINYSLEKPYKYQLFNYNKNILLYNPLLEEQSQLRDSLIPNIINVIKYNKKNQNLAFECFEIGKIFNRNNNEQINMVLTIGNPSYSRSIWSEKNKSMNWFQAKGILEDFFEKLQVNIEWHKLENTQNKFIYNQDLKKISHPHRKAILLNSINQKKIGIFFQLNTKLKHELNIDYELYVCEINIYNLIQSIVYKNHLDFNFINYSNYPSVKRDISLALTKDESAYEIKKYILSKKNPLIESVEIFNEYIKTNISQIKNNRLTGFRITYRSNTRTLNDQDIKNIDLEINNLLHR</sequence>
<dbReference type="Pfam" id="PF03483">
    <property type="entry name" value="B3_4"/>
    <property type="match status" value="1"/>
</dbReference>
<dbReference type="GO" id="GO:0000287">
    <property type="term" value="F:magnesium ion binding"/>
    <property type="evidence" value="ECO:0007669"/>
    <property type="project" value="InterPro"/>
</dbReference>
<name>A0A4D6WW26_9FLOR</name>
<dbReference type="SUPFAM" id="SSF46955">
    <property type="entry name" value="Putative DNA-binding domain"/>
    <property type="match status" value="1"/>
</dbReference>
<dbReference type="InterPro" id="IPR005147">
    <property type="entry name" value="tRNA_synthase_B5-dom"/>
</dbReference>
<dbReference type="Gene3D" id="3.50.40.10">
    <property type="entry name" value="Phenylalanyl-trna Synthetase, Chain B, domain 3"/>
    <property type="match status" value="1"/>
</dbReference>
<feature type="domain" description="FDX-ACB" evidence="10">
    <location>
        <begin position="592"/>
        <end position="680"/>
    </location>
</feature>
<dbReference type="SMART" id="SM00874">
    <property type="entry name" value="B5"/>
    <property type="match status" value="1"/>
</dbReference>
<dbReference type="Pfam" id="PF17759">
    <property type="entry name" value="tRNA_synthFbeta"/>
    <property type="match status" value="1"/>
</dbReference>